<dbReference type="GO" id="GO:0000287">
    <property type="term" value="F:magnesium ion binding"/>
    <property type="evidence" value="ECO:0007669"/>
    <property type="project" value="UniProtKB-UniRule"/>
</dbReference>
<feature type="binding site" evidence="9">
    <location>
        <position position="167"/>
    </location>
    <ligand>
        <name>anthranilate</name>
        <dbReference type="ChEBI" id="CHEBI:16567"/>
        <label>2</label>
    </ligand>
</feature>
<dbReference type="EC" id="2.4.2.18" evidence="9"/>
<feature type="binding site" evidence="9">
    <location>
        <position position="81"/>
    </location>
    <ligand>
        <name>anthranilate</name>
        <dbReference type="ChEBI" id="CHEBI:16567"/>
        <label>1</label>
    </ligand>
</feature>
<comment type="similarity">
    <text evidence="8">In the C-terminal section; belongs to the anthranilate phosphoribosyltransferase family.</text>
</comment>
<evidence type="ECO:0000259" key="10">
    <source>
        <dbReference type="Pfam" id="PF00591"/>
    </source>
</evidence>
<feature type="binding site" evidence="9">
    <location>
        <position position="112"/>
    </location>
    <ligand>
        <name>anthranilate</name>
        <dbReference type="ChEBI" id="CHEBI:16567"/>
        <label>1</label>
    </ligand>
</feature>
<dbReference type="Proteomes" id="UP000199608">
    <property type="component" value="Unassembled WGS sequence"/>
</dbReference>
<feature type="domain" description="Glycosyl transferase family 3" evidence="10">
    <location>
        <begin position="74"/>
        <end position="325"/>
    </location>
</feature>
<dbReference type="InterPro" id="IPR036320">
    <property type="entry name" value="Glycosyl_Trfase_fam3_N_dom_sf"/>
</dbReference>
<evidence type="ECO:0000256" key="2">
    <source>
        <dbReference type="ARBA" id="ARBA00022605"/>
    </source>
</evidence>
<dbReference type="FunFam" id="3.40.1030.10:FF:000002">
    <property type="entry name" value="Anthranilate phosphoribosyltransferase"/>
    <property type="match status" value="1"/>
</dbReference>
<evidence type="ECO:0000313" key="12">
    <source>
        <dbReference type="EMBL" id="SDT98248.1"/>
    </source>
</evidence>
<comment type="catalytic activity">
    <reaction evidence="7 9">
        <text>N-(5-phospho-beta-D-ribosyl)anthranilate + diphosphate = 5-phospho-alpha-D-ribose 1-diphosphate + anthranilate</text>
        <dbReference type="Rhea" id="RHEA:11768"/>
        <dbReference type="ChEBI" id="CHEBI:16567"/>
        <dbReference type="ChEBI" id="CHEBI:18277"/>
        <dbReference type="ChEBI" id="CHEBI:33019"/>
        <dbReference type="ChEBI" id="CHEBI:58017"/>
        <dbReference type="EC" id="2.4.2.18"/>
    </reaction>
</comment>
<name>A0A1H2EU53_9BACT</name>
<keyword evidence="13" id="KW-1185">Reference proteome</keyword>
<dbReference type="AlphaFoldDB" id="A0A1H2EU53"/>
<dbReference type="SUPFAM" id="SSF47648">
    <property type="entry name" value="Nucleoside phosphorylase/phosphoribosyltransferase N-terminal domain"/>
    <property type="match status" value="1"/>
</dbReference>
<keyword evidence="9" id="KW-0479">Metal-binding</keyword>
<dbReference type="InterPro" id="IPR017459">
    <property type="entry name" value="Glycosyl_Trfase_fam3_N_dom"/>
</dbReference>
<dbReference type="UniPathway" id="UPA00035">
    <property type="reaction ID" value="UER00041"/>
</dbReference>
<organism evidence="12 13">
    <name type="scientific">Desulfobacula phenolica</name>
    <dbReference type="NCBI Taxonomy" id="90732"/>
    <lineage>
        <taxon>Bacteria</taxon>
        <taxon>Pseudomonadati</taxon>
        <taxon>Thermodesulfobacteriota</taxon>
        <taxon>Desulfobacteria</taxon>
        <taxon>Desulfobacterales</taxon>
        <taxon>Desulfobacteraceae</taxon>
        <taxon>Desulfobacula</taxon>
    </lineage>
</organism>
<gene>
    <name evidence="9" type="primary">trpD</name>
    <name evidence="12" type="ORF">SAMN04487931_103337</name>
</gene>
<evidence type="ECO:0000313" key="13">
    <source>
        <dbReference type="Proteomes" id="UP000199608"/>
    </source>
</evidence>
<comment type="function">
    <text evidence="9">Catalyzes the transfer of the phosphoribosyl group of 5-phosphorylribose-1-pyrophosphate (PRPP) to anthranilate to yield N-(5'-phosphoribosyl)-anthranilate (PRA).</text>
</comment>
<comment type="subunit">
    <text evidence="9">Homodimer.</text>
</comment>
<keyword evidence="3 9" id="KW-0328">Glycosyltransferase</keyword>
<feature type="binding site" evidence="9">
    <location>
        <position position="93"/>
    </location>
    <ligand>
        <name>Mg(2+)</name>
        <dbReference type="ChEBI" id="CHEBI:18420"/>
        <label>1</label>
    </ligand>
</feature>
<comment type="pathway">
    <text evidence="1 9">Amino-acid biosynthesis; L-tryptophan biosynthesis; L-tryptophan from chorismate: step 2/5.</text>
</comment>
<feature type="binding site" evidence="9">
    <location>
        <position position="227"/>
    </location>
    <ligand>
        <name>Mg(2+)</name>
        <dbReference type="ChEBI" id="CHEBI:18420"/>
        <label>1</label>
    </ligand>
</feature>
<dbReference type="Pfam" id="PF02885">
    <property type="entry name" value="Glycos_trans_3N"/>
    <property type="match status" value="1"/>
</dbReference>
<feature type="binding site" evidence="9">
    <location>
        <begin position="91"/>
        <end position="94"/>
    </location>
    <ligand>
        <name>5-phospho-alpha-D-ribose 1-diphosphate</name>
        <dbReference type="ChEBI" id="CHEBI:58017"/>
    </ligand>
</feature>
<dbReference type="PANTHER" id="PTHR43285:SF2">
    <property type="entry name" value="ANTHRANILATE PHOSPHORIBOSYLTRANSFERASE"/>
    <property type="match status" value="1"/>
</dbReference>
<feature type="binding site" evidence="9">
    <location>
        <position position="121"/>
    </location>
    <ligand>
        <name>5-phospho-alpha-D-ribose 1-diphosphate</name>
        <dbReference type="ChEBI" id="CHEBI:58017"/>
    </ligand>
</feature>
<evidence type="ECO:0000256" key="1">
    <source>
        <dbReference type="ARBA" id="ARBA00004907"/>
    </source>
</evidence>
<dbReference type="NCBIfam" id="TIGR01245">
    <property type="entry name" value="trpD"/>
    <property type="match status" value="1"/>
</dbReference>
<evidence type="ECO:0000259" key="11">
    <source>
        <dbReference type="Pfam" id="PF02885"/>
    </source>
</evidence>
<comment type="similarity">
    <text evidence="9">Belongs to the anthranilate phosphoribosyltransferase family.</text>
</comment>
<evidence type="ECO:0000256" key="4">
    <source>
        <dbReference type="ARBA" id="ARBA00022679"/>
    </source>
</evidence>
<comment type="cofactor">
    <cofactor evidence="9">
        <name>Mg(2+)</name>
        <dbReference type="ChEBI" id="CHEBI:18420"/>
    </cofactor>
    <text evidence="9">Binds 2 magnesium ions per monomer.</text>
</comment>
<keyword evidence="9" id="KW-0460">Magnesium</keyword>
<dbReference type="SUPFAM" id="SSF52418">
    <property type="entry name" value="Nucleoside phosphorylase/phosphoribosyltransferase catalytic domain"/>
    <property type="match status" value="1"/>
</dbReference>
<evidence type="ECO:0000256" key="8">
    <source>
        <dbReference type="ARBA" id="ARBA00061188"/>
    </source>
</evidence>
<dbReference type="InterPro" id="IPR005940">
    <property type="entry name" value="Anthranilate_Pribosyl_Tfrase"/>
</dbReference>
<dbReference type="GO" id="GO:0000162">
    <property type="term" value="P:L-tryptophan biosynthetic process"/>
    <property type="evidence" value="ECO:0007669"/>
    <property type="project" value="UniProtKB-UniRule"/>
</dbReference>
<feature type="binding site" evidence="9">
    <location>
        <position position="226"/>
    </location>
    <ligand>
        <name>Mg(2+)</name>
        <dbReference type="ChEBI" id="CHEBI:18420"/>
        <label>2</label>
    </ligand>
</feature>
<dbReference type="Gene3D" id="1.20.970.10">
    <property type="entry name" value="Transferase, Pyrimidine Nucleoside Phosphorylase, Chain C"/>
    <property type="match status" value="1"/>
</dbReference>
<evidence type="ECO:0000256" key="5">
    <source>
        <dbReference type="ARBA" id="ARBA00022822"/>
    </source>
</evidence>
<evidence type="ECO:0000256" key="7">
    <source>
        <dbReference type="ARBA" id="ARBA00052328"/>
    </source>
</evidence>
<dbReference type="Pfam" id="PF00591">
    <property type="entry name" value="Glycos_transf_3"/>
    <property type="match status" value="1"/>
</dbReference>
<feature type="binding site" evidence="9">
    <location>
        <begin position="84"/>
        <end position="85"/>
    </location>
    <ligand>
        <name>5-phospho-alpha-D-ribose 1-diphosphate</name>
        <dbReference type="ChEBI" id="CHEBI:58017"/>
    </ligand>
</feature>
<keyword evidence="2 9" id="KW-0028">Amino-acid biosynthesis</keyword>
<accession>A0A1H2EU53</accession>
<dbReference type="Gene3D" id="3.40.1030.10">
    <property type="entry name" value="Nucleoside phosphorylase/phosphoribosyltransferase catalytic domain"/>
    <property type="match status" value="1"/>
</dbReference>
<feature type="domain" description="Glycosyl transferase family 3 N-terminal" evidence="11">
    <location>
        <begin position="7"/>
        <end position="66"/>
    </location>
</feature>
<dbReference type="GO" id="GO:0004048">
    <property type="term" value="F:anthranilate phosphoribosyltransferase activity"/>
    <property type="evidence" value="ECO:0007669"/>
    <property type="project" value="UniProtKB-UniRule"/>
</dbReference>
<keyword evidence="5 9" id="KW-0822">Tryptophan biosynthesis</keyword>
<dbReference type="GO" id="GO:0005829">
    <property type="term" value="C:cytosol"/>
    <property type="evidence" value="ECO:0007669"/>
    <property type="project" value="TreeGrafter"/>
</dbReference>
<proteinExistence type="inferred from homology"/>
<dbReference type="EMBL" id="FNLL01000003">
    <property type="protein sequence ID" value="SDT98248.1"/>
    <property type="molecule type" value="Genomic_DNA"/>
</dbReference>
<keyword evidence="4 9" id="KW-0808">Transferase</keyword>
<feature type="binding site" evidence="9">
    <location>
        <position position="81"/>
    </location>
    <ligand>
        <name>5-phospho-alpha-D-ribose 1-diphosphate</name>
        <dbReference type="ChEBI" id="CHEBI:58017"/>
    </ligand>
</feature>
<evidence type="ECO:0000256" key="6">
    <source>
        <dbReference type="ARBA" id="ARBA00023141"/>
    </source>
</evidence>
<dbReference type="InterPro" id="IPR035902">
    <property type="entry name" value="Nuc_phospho_transferase"/>
</dbReference>
<feature type="binding site" evidence="9">
    <location>
        <begin position="109"/>
        <end position="117"/>
    </location>
    <ligand>
        <name>5-phospho-alpha-D-ribose 1-diphosphate</name>
        <dbReference type="ChEBI" id="CHEBI:58017"/>
    </ligand>
</feature>
<protein>
    <recommendedName>
        <fullName evidence="9">Anthranilate phosphoribosyltransferase</fullName>
        <ecNumber evidence="9">2.4.2.18</ecNumber>
    </recommendedName>
</protein>
<dbReference type="PANTHER" id="PTHR43285">
    <property type="entry name" value="ANTHRANILATE PHOSPHORIBOSYLTRANSFERASE"/>
    <property type="match status" value="1"/>
</dbReference>
<dbReference type="HAMAP" id="MF_00211">
    <property type="entry name" value="TrpD"/>
    <property type="match status" value="1"/>
</dbReference>
<dbReference type="InterPro" id="IPR000312">
    <property type="entry name" value="Glycosyl_Trfase_fam3"/>
</dbReference>
<reference evidence="13" key="1">
    <citation type="submission" date="2016-10" db="EMBL/GenBank/DDBJ databases">
        <authorList>
            <person name="Varghese N."/>
            <person name="Submissions S."/>
        </authorList>
    </citation>
    <scope>NUCLEOTIDE SEQUENCE [LARGE SCALE GENOMIC DNA]</scope>
    <source>
        <strain evidence="13">DSM 3384</strain>
    </source>
</reference>
<sequence>MTFIENLKKIIAGQDLDQDSSASMLMDIFSGNITEAQIGAFMAALATKGETFEELAGAARAMRRKAIKIQTLSKNVIDIVGTGGDESGSFNISTTTAFVVAGAGVTVAKHGNRSISSQCGSADVLEELGVNLNTDPEIVEEAINEIGIGFMFAPMYHGSMKYAGKARQECGIRSIFNMLGPLTNPAAASCQLLGVYAPQLTEMFAQALKLLGVSKAFVVHGHDGMDEITTTAPTRISELNNGTIRSYDLDPLDFFEDYAAPEDLKGGDVKLNAAITLAILNGEKGPKRDIVLLNSGAALVAAQITDTIKNGIALAEKSIDSGKALEKLKLLVDYTGEAA</sequence>
<keyword evidence="6 9" id="KW-0057">Aromatic amino acid biosynthesis</keyword>
<evidence type="ECO:0000256" key="9">
    <source>
        <dbReference type="HAMAP-Rule" id="MF_00211"/>
    </source>
</evidence>
<comment type="caution">
    <text evidence="9">Lacks conserved residue(s) required for the propagation of feature annotation.</text>
</comment>
<dbReference type="RefSeq" id="WP_092231876.1">
    <property type="nucleotide sequence ID" value="NZ_FNLL01000003.1"/>
</dbReference>
<feature type="binding site" evidence="9">
    <location>
        <position position="89"/>
    </location>
    <ligand>
        <name>5-phospho-alpha-D-ribose 1-diphosphate</name>
        <dbReference type="ChEBI" id="CHEBI:58017"/>
    </ligand>
</feature>
<feature type="binding site" evidence="9">
    <location>
        <position position="227"/>
    </location>
    <ligand>
        <name>Mg(2+)</name>
        <dbReference type="ChEBI" id="CHEBI:18420"/>
        <label>2</label>
    </ligand>
</feature>
<evidence type="ECO:0000256" key="3">
    <source>
        <dbReference type="ARBA" id="ARBA00022676"/>
    </source>
</evidence>